<sequence>MKQGQHVKDSDLETIMGSLLRIGVLIAATVVLIGGILYLFQHGRAEPHYHTFSGEPKDLKNIKSIFTEVFKLQSTAIIQLGVLVLIATPIARIIFSIVGFVLEKDYLYVVITFIVLGIIAFSMLSGLAG</sequence>
<accession>A0A7K1Y5X0</accession>
<feature type="transmembrane region" description="Helical" evidence="1">
    <location>
        <begin position="20"/>
        <end position="40"/>
    </location>
</feature>
<dbReference type="EMBL" id="WVHT01000001">
    <property type="protein sequence ID" value="MXV49976.1"/>
    <property type="molecule type" value="Genomic_DNA"/>
</dbReference>
<evidence type="ECO:0000256" key="1">
    <source>
        <dbReference type="SAM" id="Phobius"/>
    </source>
</evidence>
<dbReference type="AlphaFoldDB" id="A0A7K1Y5X0"/>
<keyword evidence="1" id="KW-0472">Membrane</keyword>
<dbReference type="Proteomes" id="UP000466586">
    <property type="component" value="Unassembled WGS sequence"/>
</dbReference>
<feature type="transmembrane region" description="Helical" evidence="1">
    <location>
        <begin position="80"/>
        <end position="100"/>
    </location>
</feature>
<proteinExistence type="predicted"/>
<dbReference type="Pfam" id="PF07843">
    <property type="entry name" value="DUF1634"/>
    <property type="match status" value="1"/>
</dbReference>
<comment type="caution">
    <text evidence="2">The sequence shown here is derived from an EMBL/GenBank/DDBJ whole genome shotgun (WGS) entry which is preliminary data.</text>
</comment>
<keyword evidence="1" id="KW-0812">Transmembrane</keyword>
<name>A0A7K1Y5X0_9SPHI</name>
<evidence type="ECO:0000313" key="2">
    <source>
        <dbReference type="EMBL" id="MXV49976.1"/>
    </source>
</evidence>
<feature type="transmembrane region" description="Helical" evidence="1">
    <location>
        <begin position="106"/>
        <end position="128"/>
    </location>
</feature>
<dbReference type="InterPro" id="IPR012861">
    <property type="entry name" value="DUF1634"/>
</dbReference>
<protein>
    <submittedName>
        <fullName evidence="2">DUF1634 domain-containing protein</fullName>
    </submittedName>
</protein>
<dbReference type="RefSeq" id="WP_160843134.1">
    <property type="nucleotide sequence ID" value="NZ_WVHT01000001.1"/>
</dbReference>
<organism evidence="2 3">
    <name type="scientific">Hufsiella arboris</name>
    <dbReference type="NCBI Taxonomy" id="2695275"/>
    <lineage>
        <taxon>Bacteria</taxon>
        <taxon>Pseudomonadati</taxon>
        <taxon>Bacteroidota</taxon>
        <taxon>Sphingobacteriia</taxon>
        <taxon>Sphingobacteriales</taxon>
        <taxon>Sphingobacteriaceae</taxon>
        <taxon>Hufsiella</taxon>
    </lineage>
</organism>
<evidence type="ECO:0000313" key="3">
    <source>
        <dbReference type="Proteomes" id="UP000466586"/>
    </source>
</evidence>
<keyword evidence="3" id="KW-1185">Reference proteome</keyword>
<gene>
    <name evidence="2" type="ORF">GS399_03255</name>
</gene>
<reference evidence="2 3" key="1">
    <citation type="submission" date="2019-11" db="EMBL/GenBank/DDBJ databases">
        <title>Pedobacter sp. HMF7647 Genome sequencing and assembly.</title>
        <authorList>
            <person name="Kang H."/>
            <person name="Kim H."/>
            <person name="Joh K."/>
        </authorList>
    </citation>
    <scope>NUCLEOTIDE SEQUENCE [LARGE SCALE GENOMIC DNA]</scope>
    <source>
        <strain evidence="2 3">HMF7647</strain>
    </source>
</reference>
<keyword evidence="1" id="KW-1133">Transmembrane helix</keyword>